<dbReference type="EMBL" id="GECZ01024874">
    <property type="protein sequence ID" value="JAS44895.1"/>
    <property type="molecule type" value="Transcribed_RNA"/>
</dbReference>
<reference evidence="2" key="1">
    <citation type="submission" date="2015-11" db="EMBL/GenBank/DDBJ databases">
        <title>De novo transcriptome assembly of four potential Pierce s Disease insect vectors from Arizona vineyards.</title>
        <authorList>
            <person name="Tassone E.E."/>
        </authorList>
    </citation>
    <scope>NUCLEOTIDE SEQUENCE</scope>
</reference>
<feature type="region of interest" description="Disordered" evidence="1">
    <location>
        <begin position="68"/>
        <end position="87"/>
    </location>
</feature>
<organism evidence="2">
    <name type="scientific">Cuerna arida</name>
    <dbReference type="NCBI Taxonomy" id="1464854"/>
    <lineage>
        <taxon>Eukaryota</taxon>
        <taxon>Metazoa</taxon>
        <taxon>Ecdysozoa</taxon>
        <taxon>Arthropoda</taxon>
        <taxon>Hexapoda</taxon>
        <taxon>Insecta</taxon>
        <taxon>Pterygota</taxon>
        <taxon>Neoptera</taxon>
        <taxon>Paraneoptera</taxon>
        <taxon>Hemiptera</taxon>
        <taxon>Auchenorrhyncha</taxon>
        <taxon>Membracoidea</taxon>
        <taxon>Cicadellidae</taxon>
        <taxon>Cicadellinae</taxon>
        <taxon>Proconiini</taxon>
        <taxon>Cuerna</taxon>
    </lineage>
</organism>
<sequence length="102" mass="11594">TLFYPYQGRHIRVQNLYDKFKMVKEKPKSKSNALKIPSKKTKASKTTSIKKVSVKKINIKKQVKKCATASNSLDASQKKGVEKQSPKIKLSIEKKVDNTTKK</sequence>
<evidence type="ECO:0000313" key="2">
    <source>
        <dbReference type="EMBL" id="JAS44895.1"/>
    </source>
</evidence>
<evidence type="ECO:0000256" key="1">
    <source>
        <dbReference type="SAM" id="MobiDB-lite"/>
    </source>
</evidence>
<protein>
    <submittedName>
        <fullName evidence="2">Uncharacterized protein</fullName>
    </submittedName>
</protein>
<accession>A0A1B6F3Z6</accession>
<gene>
    <name evidence="2" type="ORF">g.1141</name>
</gene>
<name>A0A1B6F3Z6_9HEMI</name>
<feature type="compositionally biased region" description="Basic and acidic residues" evidence="1">
    <location>
        <begin position="76"/>
        <end position="87"/>
    </location>
</feature>
<feature type="non-terminal residue" evidence="2">
    <location>
        <position position="1"/>
    </location>
</feature>
<proteinExistence type="predicted"/>
<dbReference type="AlphaFoldDB" id="A0A1B6F3Z6"/>